<feature type="transmembrane region" description="Helical" evidence="13">
    <location>
        <begin position="317"/>
        <end position="338"/>
    </location>
</feature>
<evidence type="ECO:0000256" key="5">
    <source>
        <dbReference type="ARBA" id="ARBA00022448"/>
    </source>
</evidence>
<protein>
    <recommendedName>
        <fullName evidence="4">Probable multidrug resistance protein NorM</fullName>
    </recommendedName>
    <alternativeName>
        <fullName evidence="12">Multidrug-efflux transporter</fullName>
    </alternativeName>
</protein>
<gene>
    <name evidence="14" type="ORF">DL346_15295</name>
</gene>
<sequence>MLRNWKEILLLAIPSLVSFSSMTVTNTINLILVGQLGALIIAIVGVSNIIMYNAFALFSGIGHTVNYLVAQNHGANDMRKGIQRTYIAMYMCLIFALLIAVVGWIGADDILRWTGGSKQLIDEGTFYLELRFYAMSFGIINFAFHGFLRGIGATKLSMVVSLIVNVPIILLTYTLTFGHWGFPNLGLTGAGLAILVGEGLQTLICAFIFFVVLHKKYQTRSRVAFSFQWNEMKLISLESGKLGIQEFSLGISMYIFTAFVARLGDSALAANEVALSVMSFGFMPAFAFGSTATILVGQHVGKGTPMLGRRVGTDTAVLGSIFLILLGTVEFIFAHQITALYTNDEEVYKLAAYLIQISAFLQIFDGLLNFYAGGLRGIGDTTFLLRVSFIVSWFIFVPLAYLFIFVFHWGSMGAWLALYAFLTVFGCAVMVRFYRTDWTSVRLKEAAH</sequence>
<evidence type="ECO:0000256" key="11">
    <source>
        <dbReference type="ARBA" id="ARBA00023136"/>
    </source>
</evidence>
<dbReference type="PANTHER" id="PTHR43298:SF2">
    <property type="entry name" value="FMN_FAD EXPORTER YEEO-RELATED"/>
    <property type="match status" value="1"/>
</dbReference>
<dbReference type="InterPro" id="IPR050222">
    <property type="entry name" value="MATE_MdtK"/>
</dbReference>
<feature type="transmembrane region" description="Helical" evidence="13">
    <location>
        <begin position="350"/>
        <end position="371"/>
    </location>
</feature>
<comment type="function">
    <text evidence="1">Multidrug efflux pump.</text>
</comment>
<accession>A0A328U5K1</accession>
<keyword evidence="6" id="KW-0050">Antiport</keyword>
<reference evidence="14 15" key="1">
    <citation type="submission" date="2018-06" db="EMBL/GenBank/DDBJ databases">
        <title>Paenibacillus montanisoli sp. nov., isolated from mountain area soil.</title>
        <authorList>
            <person name="Wu M."/>
        </authorList>
    </citation>
    <scope>NUCLEOTIDE SEQUENCE [LARGE SCALE GENOMIC DNA]</scope>
    <source>
        <strain evidence="14 15">RA17</strain>
    </source>
</reference>
<dbReference type="GO" id="GO:0042910">
    <property type="term" value="F:xenobiotic transmembrane transporter activity"/>
    <property type="evidence" value="ECO:0007669"/>
    <property type="project" value="InterPro"/>
</dbReference>
<organism evidence="14 15">
    <name type="scientific">Paenibacillus montanisoli</name>
    <dbReference type="NCBI Taxonomy" id="2081970"/>
    <lineage>
        <taxon>Bacteria</taxon>
        <taxon>Bacillati</taxon>
        <taxon>Bacillota</taxon>
        <taxon>Bacilli</taxon>
        <taxon>Bacillales</taxon>
        <taxon>Paenibacillaceae</taxon>
        <taxon>Paenibacillus</taxon>
    </lineage>
</organism>
<feature type="transmembrane region" description="Helical" evidence="13">
    <location>
        <begin position="156"/>
        <end position="180"/>
    </location>
</feature>
<keyword evidence="5" id="KW-0813">Transport</keyword>
<evidence type="ECO:0000256" key="8">
    <source>
        <dbReference type="ARBA" id="ARBA00022692"/>
    </source>
</evidence>
<keyword evidence="15" id="KW-1185">Reference proteome</keyword>
<keyword evidence="8 13" id="KW-0812">Transmembrane</keyword>
<keyword evidence="9 13" id="KW-1133">Transmembrane helix</keyword>
<dbReference type="Proteomes" id="UP000249260">
    <property type="component" value="Unassembled WGS sequence"/>
</dbReference>
<feature type="transmembrane region" description="Helical" evidence="13">
    <location>
        <begin position="37"/>
        <end position="58"/>
    </location>
</feature>
<evidence type="ECO:0000256" key="10">
    <source>
        <dbReference type="ARBA" id="ARBA00023065"/>
    </source>
</evidence>
<dbReference type="NCBIfam" id="TIGR00797">
    <property type="entry name" value="matE"/>
    <property type="match status" value="1"/>
</dbReference>
<comment type="similarity">
    <text evidence="3">Belongs to the multi antimicrobial extrusion (MATE) (TC 2.A.66.1) family.</text>
</comment>
<feature type="transmembrane region" description="Helical" evidence="13">
    <location>
        <begin position="87"/>
        <end position="106"/>
    </location>
</feature>
<evidence type="ECO:0000256" key="12">
    <source>
        <dbReference type="ARBA" id="ARBA00031636"/>
    </source>
</evidence>
<evidence type="ECO:0000313" key="15">
    <source>
        <dbReference type="Proteomes" id="UP000249260"/>
    </source>
</evidence>
<dbReference type="OrthoDB" id="9806302at2"/>
<evidence type="ECO:0000256" key="2">
    <source>
        <dbReference type="ARBA" id="ARBA00004651"/>
    </source>
</evidence>
<evidence type="ECO:0000256" key="7">
    <source>
        <dbReference type="ARBA" id="ARBA00022475"/>
    </source>
</evidence>
<comment type="subcellular location">
    <subcellularLocation>
        <location evidence="2">Cell membrane</location>
        <topology evidence="2">Multi-pass membrane protein</topology>
    </subcellularLocation>
</comment>
<evidence type="ECO:0000256" key="6">
    <source>
        <dbReference type="ARBA" id="ARBA00022449"/>
    </source>
</evidence>
<feature type="transmembrane region" description="Helical" evidence="13">
    <location>
        <begin position="192"/>
        <end position="213"/>
    </location>
</feature>
<dbReference type="EMBL" id="QLUW01000002">
    <property type="protein sequence ID" value="RAP76711.1"/>
    <property type="molecule type" value="Genomic_DNA"/>
</dbReference>
<dbReference type="PANTHER" id="PTHR43298">
    <property type="entry name" value="MULTIDRUG RESISTANCE PROTEIN NORM-RELATED"/>
    <property type="match status" value="1"/>
</dbReference>
<dbReference type="Pfam" id="PF01554">
    <property type="entry name" value="MatE"/>
    <property type="match status" value="2"/>
</dbReference>
<evidence type="ECO:0000256" key="1">
    <source>
        <dbReference type="ARBA" id="ARBA00003408"/>
    </source>
</evidence>
<comment type="caution">
    <text evidence="14">The sequence shown here is derived from an EMBL/GenBank/DDBJ whole genome shotgun (WGS) entry which is preliminary data.</text>
</comment>
<dbReference type="GO" id="GO:0015297">
    <property type="term" value="F:antiporter activity"/>
    <property type="evidence" value="ECO:0007669"/>
    <property type="project" value="UniProtKB-KW"/>
</dbReference>
<dbReference type="CDD" id="cd13137">
    <property type="entry name" value="MATE_NorM_like"/>
    <property type="match status" value="1"/>
</dbReference>
<dbReference type="RefSeq" id="WP_112882926.1">
    <property type="nucleotide sequence ID" value="NZ_QLUW01000002.1"/>
</dbReference>
<name>A0A328U5K1_9BACL</name>
<keyword evidence="11 13" id="KW-0472">Membrane</keyword>
<dbReference type="PIRSF" id="PIRSF006603">
    <property type="entry name" value="DinF"/>
    <property type="match status" value="1"/>
</dbReference>
<dbReference type="AlphaFoldDB" id="A0A328U5K1"/>
<feature type="transmembrane region" description="Helical" evidence="13">
    <location>
        <begin position="242"/>
        <end position="261"/>
    </location>
</feature>
<dbReference type="GO" id="GO:0006811">
    <property type="term" value="P:monoatomic ion transport"/>
    <property type="evidence" value="ECO:0007669"/>
    <property type="project" value="UniProtKB-KW"/>
</dbReference>
<feature type="transmembrane region" description="Helical" evidence="13">
    <location>
        <begin position="413"/>
        <end position="434"/>
    </location>
</feature>
<proteinExistence type="inferred from homology"/>
<keyword evidence="10" id="KW-0406">Ion transport</keyword>
<feature type="transmembrane region" description="Helical" evidence="13">
    <location>
        <begin position="126"/>
        <end position="144"/>
    </location>
</feature>
<dbReference type="InterPro" id="IPR002528">
    <property type="entry name" value="MATE_fam"/>
</dbReference>
<evidence type="ECO:0000256" key="9">
    <source>
        <dbReference type="ARBA" id="ARBA00022989"/>
    </source>
</evidence>
<feature type="transmembrane region" description="Helical" evidence="13">
    <location>
        <begin position="273"/>
        <end position="296"/>
    </location>
</feature>
<evidence type="ECO:0000256" key="3">
    <source>
        <dbReference type="ARBA" id="ARBA00010199"/>
    </source>
</evidence>
<evidence type="ECO:0000256" key="13">
    <source>
        <dbReference type="SAM" id="Phobius"/>
    </source>
</evidence>
<dbReference type="GO" id="GO:0005886">
    <property type="term" value="C:plasma membrane"/>
    <property type="evidence" value="ECO:0007669"/>
    <property type="project" value="UniProtKB-SubCell"/>
</dbReference>
<feature type="transmembrane region" description="Helical" evidence="13">
    <location>
        <begin position="383"/>
        <end position="407"/>
    </location>
</feature>
<dbReference type="InterPro" id="IPR048279">
    <property type="entry name" value="MdtK-like"/>
</dbReference>
<evidence type="ECO:0000313" key="14">
    <source>
        <dbReference type="EMBL" id="RAP76711.1"/>
    </source>
</evidence>
<keyword evidence="7" id="KW-1003">Cell membrane</keyword>
<evidence type="ECO:0000256" key="4">
    <source>
        <dbReference type="ARBA" id="ARBA00020268"/>
    </source>
</evidence>